<dbReference type="SUPFAM" id="SSF109854">
    <property type="entry name" value="DinB/YfiT-like putative metalloenzymes"/>
    <property type="match status" value="1"/>
</dbReference>
<dbReference type="RefSeq" id="WP_160497853.1">
    <property type="nucleotide sequence ID" value="NZ_WUBI01000001.1"/>
</dbReference>
<evidence type="ECO:0000313" key="2">
    <source>
        <dbReference type="EMBL" id="MWV44437.1"/>
    </source>
</evidence>
<evidence type="ECO:0000259" key="1">
    <source>
        <dbReference type="Pfam" id="PF12867"/>
    </source>
</evidence>
<name>A0A7X3LGU8_9BACL</name>
<organism evidence="2 3">
    <name type="scientific">Paenibacillus dendrobii</name>
    <dbReference type="NCBI Taxonomy" id="2691084"/>
    <lineage>
        <taxon>Bacteria</taxon>
        <taxon>Bacillati</taxon>
        <taxon>Bacillota</taxon>
        <taxon>Bacilli</taxon>
        <taxon>Bacillales</taxon>
        <taxon>Paenibacillaceae</taxon>
        <taxon>Paenibacillus</taxon>
    </lineage>
</organism>
<dbReference type="EMBL" id="WUBI01000001">
    <property type="protein sequence ID" value="MWV44437.1"/>
    <property type="molecule type" value="Genomic_DNA"/>
</dbReference>
<dbReference type="InterPro" id="IPR024775">
    <property type="entry name" value="DinB-like"/>
</dbReference>
<gene>
    <name evidence="2" type="ORF">GRF59_12455</name>
</gene>
<keyword evidence="3" id="KW-1185">Reference proteome</keyword>
<proteinExistence type="predicted"/>
<evidence type="ECO:0000313" key="3">
    <source>
        <dbReference type="Proteomes" id="UP000460318"/>
    </source>
</evidence>
<dbReference type="Gene3D" id="1.20.120.450">
    <property type="entry name" value="dinb family like domain"/>
    <property type="match status" value="1"/>
</dbReference>
<dbReference type="InterPro" id="IPR034660">
    <property type="entry name" value="DinB/YfiT-like"/>
</dbReference>
<sequence length="155" mass="18208">MSVRNLLLQYWDFCLDQEDWYPPLMHALKDVTFEQALWKPEIGAANSIWENVQHLLYFKERLLKRLSGVPDEQHAGNDETFLIPEASKEAWENVKSRMLEVHSSLRHALEQMSEEEIETKPQRFMSLITHDAYHTGQIILLAKLQGSWPANRSYL</sequence>
<comment type="caution">
    <text evidence="2">The sequence shown here is derived from an EMBL/GenBank/DDBJ whole genome shotgun (WGS) entry which is preliminary data.</text>
</comment>
<reference evidence="2 3" key="1">
    <citation type="submission" date="2019-12" db="EMBL/GenBank/DDBJ databases">
        <title>Paenibacillus sp. nov., an endophytic bacterium isolated from the stem of Dendrobium.</title>
        <authorList>
            <person name="Zhao R."/>
        </authorList>
    </citation>
    <scope>NUCLEOTIDE SEQUENCE [LARGE SCALE GENOMIC DNA]</scope>
    <source>
        <strain evidence="2 3">HJL G12</strain>
    </source>
</reference>
<dbReference type="Pfam" id="PF12867">
    <property type="entry name" value="DinB_2"/>
    <property type="match status" value="1"/>
</dbReference>
<dbReference type="Proteomes" id="UP000460318">
    <property type="component" value="Unassembled WGS sequence"/>
</dbReference>
<accession>A0A7X3LGU8</accession>
<dbReference type="AlphaFoldDB" id="A0A7X3LGU8"/>
<feature type="domain" description="DinB-like" evidence="1">
    <location>
        <begin position="25"/>
        <end position="133"/>
    </location>
</feature>
<protein>
    <submittedName>
        <fullName evidence="2">DinB family protein</fullName>
    </submittedName>
</protein>